<dbReference type="EMBL" id="JACOPB010000011">
    <property type="protein sequence ID" value="MBC5710468.1"/>
    <property type="molecule type" value="Genomic_DNA"/>
</dbReference>
<name>A0ABR7HBD1_9FIRM</name>
<keyword evidence="8" id="KW-0966">Cell projection</keyword>
<evidence type="ECO:0000256" key="1">
    <source>
        <dbReference type="ARBA" id="ARBA00009764"/>
    </source>
</evidence>
<comment type="similarity">
    <text evidence="1 5">Belongs to the FliD family.</text>
</comment>
<evidence type="ECO:0000313" key="9">
    <source>
        <dbReference type="Proteomes" id="UP000634672"/>
    </source>
</evidence>
<organism evidence="8 9">
    <name type="scientific">Hungatella hominis</name>
    <dbReference type="NCBI Taxonomy" id="2763050"/>
    <lineage>
        <taxon>Bacteria</taxon>
        <taxon>Bacillati</taxon>
        <taxon>Bacillota</taxon>
        <taxon>Clostridia</taxon>
        <taxon>Lachnospirales</taxon>
        <taxon>Lachnospiraceae</taxon>
        <taxon>Hungatella</taxon>
    </lineage>
</organism>
<feature type="domain" description="Flagellar hook-associated protein 2 C-terminal" evidence="7">
    <location>
        <begin position="524"/>
        <end position="800"/>
    </location>
</feature>
<keyword evidence="9" id="KW-1185">Reference proteome</keyword>
<feature type="coiled-coil region" evidence="5">
    <location>
        <begin position="756"/>
        <end position="801"/>
    </location>
</feature>
<comment type="caution">
    <text evidence="8">The sequence shown here is derived from an EMBL/GenBank/DDBJ whole genome shotgun (WGS) entry which is preliminary data.</text>
</comment>
<keyword evidence="4 5" id="KW-0975">Bacterial flagellum</keyword>
<gene>
    <name evidence="8" type="primary">fliD</name>
    <name evidence="8" type="ORF">H8S75_21175</name>
</gene>
<keyword evidence="3 5" id="KW-0175">Coiled coil</keyword>
<reference evidence="8 9" key="1">
    <citation type="submission" date="2020-08" db="EMBL/GenBank/DDBJ databases">
        <title>Genome public.</title>
        <authorList>
            <person name="Liu C."/>
            <person name="Sun Q."/>
        </authorList>
    </citation>
    <scope>NUCLEOTIDE SEQUENCE [LARGE SCALE GENOMIC DNA]</scope>
    <source>
        <strain evidence="8 9">NSJ-66</strain>
    </source>
</reference>
<evidence type="ECO:0000259" key="7">
    <source>
        <dbReference type="Pfam" id="PF07195"/>
    </source>
</evidence>
<evidence type="ECO:0000256" key="3">
    <source>
        <dbReference type="ARBA" id="ARBA00023054"/>
    </source>
</evidence>
<keyword evidence="5" id="KW-0964">Secreted</keyword>
<dbReference type="InterPro" id="IPR003481">
    <property type="entry name" value="FliD_N"/>
</dbReference>
<dbReference type="InterPro" id="IPR040026">
    <property type="entry name" value="FliD"/>
</dbReference>
<evidence type="ECO:0000256" key="5">
    <source>
        <dbReference type="RuleBase" id="RU362066"/>
    </source>
</evidence>
<comment type="subcellular location">
    <subcellularLocation>
        <location evidence="5">Secreted</location>
    </subcellularLocation>
    <subcellularLocation>
        <location evidence="5">Bacterial flagellum</location>
    </subcellularLocation>
</comment>
<keyword evidence="8" id="KW-0282">Flagellum</keyword>
<comment type="function">
    <text evidence="5">Required for morphogenesis and for the elongation of the flagellar filament by facilitating polymerization of the flagellin monomers at the tip of growing filament. Forms a capping structure, which prevents flagellin subunits (transported through the central channel of the flagellum) from leaking out without polymerization at the distal end.</text>
</comment>
<dbReference type="Pfam" id="PF07195">
    <property type="entry name" value="FliD_C"/>
    <property type="match status" value="1"/>
</dbReference>
<dbReference type="Pfam" id="PF02465">
    <property type="entry name" value="FliD_N"/>
    <property type="match status" value="1"/>
</dbReference>
<evidence type="ECO:0000256" key="4">
    <source>
        <dbReference type="ARBA" id="ARBA00023143"/>
    </source>
</evidence>
<dbReference type="InterPro" id="IPR010809">
    <property type="entry name" value="FliD_C"/>
</dbReference>
<proteinExistence type="inferred from homology"/>
<accession>A0ABR7HBD1</accession>
<feature type="domain" description="Flagellar hook-associated protein 2 N-terminal" evidence="6">
    <location>
        <begin position="28"/>
        <end position="131"/>
    </location>
</feature>
<dbReference type="RefSeq" id="WP_187023269.1">
    <property type="nucleotide sequence ID" value="NZ_JACOPB010000011.1"/>
</dbReference>
<comment type="subunit">
    <text evidence="2 5">Homopentamer.</text>
</comment>
<keyword evidence="8" id="KW-0969">Cilium</keyword>
<evidence type="ECO:0000313" key="8">
    <source>
        <dbReference type="EMBL" id="MBC5710468.1"/>
    </source>
</evidence>
<protein>
    <recommendedName>
        <fullName evidence="5">Flagellar hook-associated protein 2</fullName>
        <shortName evidence="5">HAP2</shortName>
    </recommendedName>
    <alternativeName>
        <fullName evidence="5">Flagellar cap protein</fullName>
    </alternativeName>
</protein>
<evidence type="ECO:0000259" key="6">
    <source>
        <dbReference type="Pfam" id="PF02465"/>
    </source>
</evidence>
<dbReference type="PANTHER" id="PTHR30288:SF0">
    <property type="entry name" value="FLAGELLAR HOOK-ASSOCIATED PROTEIN 2"/>
    <property type="match status" value="1"/>
</dbReference>
<dbReference type="PANTHER" id="PTHR30288">
    <property type="entry name" value="FLAGELLAR CAP/ASSEMBLY PROTEIN FLID"/>
    <property type="match status" value="1"/>
</dbReference>
<evidence type="ECO:0000256" key="2">
    <source>
        <dbReference type="ARBA" id="ARBA00011255"/>
    </source>
</evidence>
<sequence length="810" mass="87468">MASIGSLSSATSANLYGATIRGVSGLASGIDTDTMIEQMTTGTRNKISQQFQERQKLQWKMDAYRNISSQLIDFNSKYLRLTAQNSLYRASTFDRSIVTSQGSNASKVKVSGSSALLDGLKVTSVKKLATTAGLTAKENASVGKLASGEIDLEGKVQLQKLADSSLYFSYGKQSYSVFLSASADYTNPIETARLINAALDQVETSDNGKLGDKVELSYEDGKFKFKDKQANHDNMVSLTGGSDGVMEALGFNDADLTDDNNIGSTGVLEGKERTATDLVSEITITDFMGGKEMYFSLDGVSKTIKLPDAVELRNMTMKDLAVYMQAAMDKNFGRGKVTVEGMNSKKGSLTFETTHASSVFSVTGGTRGMLGSSGAMKMTAGDSNRLNLNLGIEESGILKNGTRDSLDKYTFSPLTGGHDEELYLEINGTVIKGLTSKSSIRDIVQAVNDSDAGVKVTYLSIADRFTITATTSGSGGAVGFEKEAEVEAKIPDTSSPSVMIPGKKKVQNFANVLFAGCDGTAQTGQDAEFTVRYGGSDEEVTVIRPGNSFVFEGASFTLNDVFNVDPASKSEPVTFSCKVDSEGISKKVSEMVEDYNKMVDEIAKQVGSRPNRKYQPLTDEAKAKMSELEIKNYEDKAKEGLLFGDTLLRGLSDKLRFVFSGVANGQTLENMGLMISGSYSENGKISFDETKFKEALERNPEQVQRLFTGTVDGKGQDGFMARMSGVFNIYAKTDGLTKGSLISRAGSTSAATSLLNNEIQKQMDEIDKRIDSLAEKLQNEIDRYSSQFTRMEQLIAQMNSQSNMFSSFGG</sequence>
<dbReference type="Proteomes" id="UP000634672">
    <property type="component" value="Unassembled WGS sequence"/>
</dbReference>